<dbReference type="Pfam" id="PF13439">
    <property type="entry name" value="Glyco_transf_4"/>
    <property type="match status" value="1"/>
</dbReference>
<evidence type="ECO:0000313" key="3">
    <source>
        <dbReference type="Proteomes" id="UP000729733"/>
    </source>
</evidence>
<reference evidence="2" key="1">
    <citation type="journal article" date="2021" name="Antonie Van Leeuwenhoek">
        <title>Draft genome and description of Waterburya agarophytonicola gen. nov. sp. nov. (Pleurocapsales, Cyanobacteria): a seaweed symbiont.</title>
        <authorList>
            <person name="Bonthond G."/>
            <person name="Shalygin S."/>
            <person name="Bayer T."/>
            <person name="Weinberger F."/>
        </authorList>
    </citation>
    <scope>NUCLEOTIDE SEQUENCE</scope>
    <source>
        <strain evidence="2">KI4</strain>
    </source>
</reference>
<proteinExistence type="predicted"/>
<evidence type="ECO:0000313" key="2">
    <source>
        <dbReference type="EMBL" id="MCC0176072.1"/>
    </source>
</evidence>
<dbReference type="GO" id="GO:0016757">
    <property type="term" value="F:glycosyltransferase activity"/>
    <property type="evidence" value="ECO:0007669"/>
    <property type="project" value="TreeGrafter"/>
</dbReference>
<protein>
    <submittedName>
        <fullName evidence="2">Glycosyltransferase</fullName>
    </submittedName>
</protein>
<dbReference type="Gene3D" id="3.40.50.2000">
    <property type="entry name" value="Glycogen Phosphorylase B"/>
    <property type="match status" value="2"/>
</dbReference>
<dbReference type="RefSeq" id="WP_229639107.1">
    <property type="nucleotide sequence ID" value="NZ_JADWDC010000006.1"/>
</dbReference>
<name>A0A964BPQ1_9CYAN</name>
<dbReference type="AlphaFoldDB" id="A0A964BPQ1"/>
<gene>
    <name evidence="2" type="ORF">I4641_03645</name>
</gene>
<evidence type="ECO:0000259" key="1">
    <source>
        <dbReference type="Pfam" id="PF13439"/>
    </source>
</evidence>
<dbReference type="SUPFAM" id="SSF53756">
    <property type="entry name" value="UDP-Glycosyltransferase/glycogen phosphorylase"/>
    <property type="match status" value="1"/>
</dbReference>
<keyword evidence="3" id="KW-1185">Reference proteome</keyword>
<dbReference type="Proteomes" id="UP000729733">
    <property type="component" value="Unassembled WGS sequence"/>
</dbReference>
<feature type="domain" description="Glycosyltransferase subfamily 4-like N-terminal" evidence="1">
    <location>
        <begin position="23"/>
        <end position="217"/>
    </location>
</feature>
<accession>A0A964BPQ1</accession>
<comment type="caution">
    <text evidence="2">The sequence shown here is derived from an EMBL/GenBank/DDBJ whole genome shotgun (WGS) entry which is preliminary data.</text>
</comment>
<dbReference type="PANTHER" id="PTHR12526">
    <property type="entry name" value="GLYCOSYLTRANSFERASE"/>
    <property type="match status" value="1"/>
</dbReference>
<dbReference type="CDD" id="cd03801">
    <property type="entry name" value="GT4_PimA-like"/>
    <property type="match status" value="1"/>
</dbReference>
<dbReference type="PANTHER" id="PTHR12526:SF600">
    <property type="entry name" value="GLYCOSYL TRANSFERASE GROUP 1"/>
    <property type="match status" value="1"/>
</dbReference>
<dbReference type="InterPro" id="IPR028098">
    <property type="entry name" value="Glyco_trans_4-like_N"/>
</dbReference>
<dbReference type="EMBL" id="JADWDC010000006">
    <property type="protein sequence ID" value="MCC0176072.1"/>
    <property type="molecule type" value="Genomic_DNA"/>
</dbReference>
<organism evidence="2 3">
    <name type="scientific">Waterburya agarophytonicola KI4</name>
    <dbReference type="NCBI Taxonomy" id="2874699"/>
    <lineage>
        <taxon>Bacteria</taxon>
        <taxon>Bacillati</taxon>
        <taxon>Cyanobacteriota</taxon>
        <taxon>Cyanophyceae</taxon>
        <taxon>Pleurocapsales</taxon>
        <taxon>Hyellaceae</taxon>
        <taxon>Waterburya</taxon>
        <taxon>Waterburya agarophytonicola</taxon>
    </lineage>
</organism>
<sequence length="407" mass="46186">MKILILCSTFPYPPTKGRKELRTFHLLEYLNTHHQVTLITRRDRTISDAEVEALEEQVEELVIFDLDLNSEPGGLIDKAKRLGTFVRQKTPPDVLDSYCPEMAEWIAQAVKEGRFDVLACEDNSDEIYIDRVWHKQLGVVLNLHYSEYAKYKQQLATGNSENELKDQINLGLRKRYEQNYLEKFGSIITVTSKDKSIIKELEPESEVTVIPNGVDLSKFSRRITNQGGQRIVFVGNMDRAMNIDAARFLALEVFPAICDRYPEAVLELVGAKPTPEILELDDLPGIVVTGKVKNVLEYLHWATVCVIPIRQGYGLRNRTLEAMASGVPVVGSDRALAEFKVDGSTVSLRAMRANTLEEYIYAIGRLFSEAKLREKLSQNARSLVEAEYTWDKIGQKYERVLLDSVIA</sequence>
<dbReference type="Pfam" id="PF13692">
    <property type="entry name" value="Glyco_trans_1_4"/>
    <property type="match status" value="1"/>
</dbReference>